<reference evidence="2 3" key="1">
    <citation type="journal article" date="2023" name="BMC Biol.">
        <title>The compact genome of the sponge Oopsacas minuta (Hexactinellida) is lacking key metazoan core genes.</title>
        <authorList>
            <person name="Santini S."/>
            <person name="Schenkelaars Q."/>
            <person name="Jourda C."/>
            <person name="Duchesne M."/>
            <person name="Belahbib H."/>
            <person name="Rocher C."/>
            <person name="Selva M."/>
            <person name="Riesgo A."/>
            <person name="Vervoort M."/>
            <person name="Leys S.P."/>
            <person name="Kodjabachian L."/>
            <person name="Le Bivic A."/>
            <person name="Borchiellini C."/>
            <person name="Claverie J.M."/>
            <person name="Renard E."/>
        </authorList>
    </citation>
    <scope>NUCLEOTIDE SEQUENCE [LARGE SCALE GENOMIC DNA]</scope>
    <source>
        <strain evidence="2">SPO-2</strain>
    </source>
</reference>
<evidence type="ECO:0000313" key="3">
    <source>
        <dbReference type="Proteomes" id="UP001165289"/>
    </source>
</evidence>
<name>A0AAV7JYE7_9METZ</name>
<evidence type="ECO:0000259" key="1">
    <source>
        <dbReference type="Pfam" id="PF03184"/>
    </source>
</evidence>
<accession>A0AAV7JYE7</accession>
<dbReference type="InterPro" id="IPR004875">
    <property type="entry name" value="DDE_SF_endonuclease_dom"/>
</dbReference>
<organism evidence="2 3">
    <name type="scientific">Oopsacas minuta</name>
    <dbReference type="NCBI Taxonomy" id="111878"/>
    <lineage>
        <taxon>Eukaryota</taxon>
        <taxon>Metazoa</taxon>
        <taxon>Porifera</taxon>
        <taxon>Hexactinellida</taxon>
        <taxon>Hexasterophora</taxon>
        <taxon>Lyssacinosida</taxon>
        <taxon>Leucopsacidae</taxon>
        <taxon>Oopsacas</taxon>
    </lineage>
</organism>
<dbReference type="Pfam" id="PF03184">
    <property type="entry name" value="DDE_1"/>
    <property type="match status" value="1"/>
</dbReference>
<proteinExistence type="predicted"/>
<gene>
    <name evidence="2" type="ORF">LOD99_4083</name>
</gene>
<feature type="domain" description="DDE-1" evidence="1">
    <location>
        <begin position="13"/>
        <end position="147"/>
    </location>
</feature>
<protein>
    <submittedName>
        <fullName evidence="2">Tigger transposable element-derived protein 6-like</fullName>
    </submittedName>
</protein>
<comment type="caution">
    <text evidence="2">The sequence shown here is derived from an EMBL/GenBank/DDBJ whole genome shotgun (WGS) entry which is preliminary data.</text>
</comment>
<dbReference type="GO" id="GO:0003676">
    <property type="term" value="F:nucleic acid binding"/>
    <property type="evidence" value="ECO:0007669"/>
    <property type="project" value="InterPro"/>
</dbReference>
<sequence>MEDADKAGAKISKRRITVLLTAAMDGTLVAMEVINQYLHPSAFSAIKQDLKRLPPCISWSASKMGWMTSEIFHNSLVNANEQFRHSNSDCVLFLDNFSGHVVCVDRCSNDDLSNTRIEWLPANCTSFCQPIDMGIGLAFKLRVGSHTCVCVWLSRAWNSLNGSQTVQRCFIKAGFIMTGEELIPTEESAEDPGTNKLDLLALEAEITDPPMVEDHEKIINEVLEPSQATM</sequence>
<keyword evidence="3" id="KW-1185">Reference proteome</keyword>
<dbReference type="AlphaFoldDB" id="A0AAV7JYE7"/>
<evidence type="ECO:0000313" key="2">
    <source>
        <dbReference type="EMBL" id="KAI6653006.1"/>
    </source>
</evidence>
<dbReference type="EMBL" id="JAKMXF010000296">
    <property type="protein sequence ID" value="KAI6653006.1"/>
    <property type="molecule type" value="Genomic_DNA"/>
</dbReference>
<dbReference type="Proteomes" id="UP001165289">
    <property type="component" value="Unassembled WGS sequence"/>
</dbReference>